<evidence type="ECO:0000313" key="18">
    <source>
        <dbReference type="Proteomes" id="UP000494165"/>
    </source>
</evidence>
<evidence type="ECO:0000256" key="14">
    <source>
        <dbReference type="ARBA" id="ARBA00044351"/>
    </source>
</evidence>
<dbReference type="GO" id="GO:0030145">
    <property type="term" value="F:manganese ion binding"/>
    <property type="evidence" value="ECO:0007669"/>
    <property type="project" value="InterPro"/>
</dbReference>
<keyword evidence="18" id="KW-1185">Reference proteome</keyword>
<evidence type="ECO:0000256" key="6">
    <source>
        <dbReference type="ARBA" id="ARBA00022997"/>
    </source>
</evidence>
<evidence type="ECO:0000256" key="3">
    <source>
        <dbReference type="ARBA" id="ARBA00022670"/>
    </source>
</evidence>
<evidence type="ECO:0000256" key="5">
    <source>
        <dbReference type="ARBA" id="ARBA00022801"/>
    </source>
</evidence>
<dbReference type="GO" id="GO:0006508">
    <property type="term" value="P:proteolysis"/>
    <property type="evidence" value="ECO:0007669"/>
    <property type="project" value="UniProtKB-KW"/>
</dbReference>
<dbReference type="FunFam" id="3.90.230.10:FF:000002">
    <property type="entry name" value="Xaa-Pro aminopeptidase 3"/>
    <property type="match status" value="1"/>
</dbReference>
<evidence type="ECO:0000256" key="12">
    <source>
        <dbReference type="ARBA" id="ARBA00044252"/>
    </source>
</evidence>
<evidence type="ECO:0000256" key="4">
    <source>
        <dbReference type="ARBA" id="ARBA00022723"/>
    </source>
</evidence>
<accession>A0A8S1DDK3</accession>
<dbReference type="Pfam" id="PF00557">
    <property type="entry name" value="Peptidase_M24"/>
    <property type="match status" value="1"/>
</dbReference>
<dbReference type="Gene3D" id="3.40.350.10">
    <property type="entry name" value="Creatinase/prolidase N-terminal domain"/>
    <property type="match status" value="1"/>
</dbReference>
<dbReference type="EMBL" id="CADEPI010000161">
    <property type="protein sequence ID" value="CAB3378245.1"/>
    <property type="molecule type" value="Genomic_DNA"/>
</dbReference>
<dbReference type="OrthoDB" id="10261878at2759"/>
<dbReference type="InterPro" id="IPR036005">
    <property type="entry name" value="Creatinase/aminopeptidase-like"/>
</dbReference>
<comment type="subunit">
    <text evidence="2">Homodimer.</text>
</comment>
<dbReference type="SUPFAM" id="SSF55920">
    <property type="entry name" value="Creatinase/aminopeptidase"/>
    <property type="match status" value="1"/>
</dbReference>
<keyword evidence="7" id="KW-0482">Metalloprotease</keyword>
<evidence type="ECO:0000256" key="13">
    <source>
        <dbReference type="ARBA" id="ARBA00044284"/>
    </source>
</evidence>
<comment type="similarity">
    <text evidence="9">Belongs to the peptidase M24B family. Eukaryotic-type prolidase subfamily.</text>
</comment>
<evidence type="ECO:0000256" key="11">
    <source>
        <dbReference type="ARBA" id="ARBA00044141"/>
    </source>
</evidence>
<reference evidence="17 18" key="1">
    <citation type="submission" date="2020-04" db="EMBL/GenBank/DDBJ databases">
        <authorList>
            <person name="Alioto T."/>
            <person name="Alioto T."/>
            <person name="Gomez Garrido J."/>
        </authorList>
    </citation>
    <scope>NUCLEOTIDE SEQUENCE [LARGE SCALE GENOMIC DNA]</scope>
</reference>
<dbReference type="InterPro" id="IPR000994">
    <property type="entry name" value="Pept_M24"/>
</dbReference>
<feature type="domain" description="Aminopeptidase P N-terminal" evidence="16">
    <location>
        <begin position="19"/>
        <end position="156"/>
    </location>
</feature>
<dbReference type="SUPFAM" id="SSF53092">
    <property type="entry name" value="Creatinase/prolidase N-terminal domain"/>
    <property type="match status" value="1"/>
</dbReference>
<comment type="caution">
    <text evidence="17">The sequence shown here is derived from an EMBL/GenBank/DDBJ whole genome shotgun (WGS) entry which is preliminary data.</text>
</comment>
<evidence type="ECO:0000259" key="16">
    <source>
        <dbReference type="SMART" id="SM01011"/>
    </source>
</evidence>
<dbReference type="GO" id="GO:0070006">
    <property type="term" value="F:metalloaminopeptidase activity"/>
    <property type="evidence" value="ECO:0007669"/>
    <property type="project" value="InterPro"/>
</dbReference>
<dbReference type="GO" id="GO:0044528">
    <property type="term" value="P:regulation of mitochondrial mRNA stability"/>
    <property type="evidence" value="ECO:0007669"/>
    <property type="project" value="InterPro"/>
</dbReference>
<dbReference type="InterPro" id="IPR052433">
    <property type="entry name" value="X-Pro_dipept-like"/>
</dbReference>
<comment type="catalytic activity">
    <reaction evidence="15">
        <text>Xaa-L-Pro dipeptide + H2O = an L-alpha-amino acid + L-proline</text>
        <dbReference type="Rhea" id="RHEA:76407"/>
        <dbReference type="ChEBI" id="CHEBI:15377"/>
        <dbReference type="ChEBI" id="CHEBI:59869"/>
        <dbReference type="ChEBI" id="CHEBI:60039"/>
        <dbReference type="ChEBI" id="CHEBI:195196"/>
        <dbReference type="EC" id="3.4.13.9"/>
    </reaction>
</comment>
<dbReference type="EC" id="3.4.13.9" evidence="10"/>
<keyword evidence="4" id="KW-0479">Metal-binding</keyword>
<dbReference type="Pfam" id="PF06743">
    <property type="entry name" value="FAST_1"/>
    <property type="match status" value="1"/>
</dbReference>
<name>A0A8S1DDK3_9INSE</name>
<dbReference type="Proteomes" id="UP000494165">
    <property type="component" value="Unassembled WGS sequence"/>
</dbReference>
<dbReference type="Gene3D" id="3.90.230.10">
    <property type="entry name" value="Creatinase/methionine aminopeptidase superfamily"/>
    <property type="match status" value="1"/>
</dbReference>
<comment type="cofactor">
    <cofactor evidence="1">
        <name>Mn(2+)</name>
        <dbReference type="ChEBI" id="CHEBI:29035"/>
    </cofactor>
</comment>
<keyword evidence="6" id="KW-0224">Dipeptidase</keyword>
<evidence type="ECO:0000256" key="10">
    <source>
        <dbReference type="ARBA" id="ARBA00044051"/>
    </source>
</evidence>
<gene>
    <name evidence="17" type="ORF">CLODIP_2_CD11246</name>
</gene>
<evidence type="ECO:0000256" key="9">
    <source>
        <dbReference type="ARBA" id="ARBA00043990"/>
    </source>
</evidence>
<evidence type="ECO:0000256" key="8">
    <source>
        <dbReference type="ARBA" id="ARBA00023211"/>
    </source>
</evidence>
<evidence type="ECO:0000256" key="15">
    <source>
        <dbReference type="ARBA" id="ARBA00048994"/>
    </source>
</evidence>
<keyword evidence="3" id="KW-0645">Protease</keyword>
<evidence type="ECO:0000313" key="17">
    <source>
        <dbReference type="EMBL" id="CAB3378245.1"/>
    </source>
</evidence>
<sequence length="1149" mass="129678">MAGNNIRPVYEKGQHTLAVPMSMFADNRTRLLQRLRQVAGVTDESVVVLQGGDTQNVYCTDAEDVFRQESFFHWAFGVLEPGFYGAIVVGTGEAILFAPQLPPEYDVVMGHVASNDEWRQRYAVDRVHGTNEIASVLRSVNPDQLLLLNGLNTDSGLTTRQAAFDGIHNFNTNNELLHREMSECFLLTTSNASEIRTPACSFHSGKQIASKWRKPEDLGHTMILVQDGCEINELPVIVRKVYDVINFSTTSKVPPKDAPVNEEHEEEAVSAIDRCHTLKSVYSLLEILPKEEVTPVISVHALKRILDLENNHQFRNQETSKDANFTRAAVVSELIDIVATGKDDAAVVKALRIAVRDLSGCQEHKDRLKNEVLVRASENKLSLNLLCDAVRSFSHLRSDDVDKLWVGFKSREAEISENNILDMFRVLPFLKKSRLAIFKILERKMIGPTGFWWQISPRQPIVGEILALMKSSRLSSMRLLAALSKWTNINIHLIKPDHLNCIISAISSHNYSDEALKIALERFVKANQKKIKPQAQQSLYANIMAHIMKFRHRSDVILDCGANFFVRCSNLTPIQITHYLSAYGHLNYHPKNAEAFWMHLESVLDAKFAQFKPTDALDTLLYCIYLQKHPLNFVSRVFNPNFLDRLSDESMAQAQPEATLIVNRNKLQELDAALTLECPNTYNGPLLPKNPVRPIWQDGRVRSMSFYLRDLLSNSDRQVANSVLLSDLPAIELFLIDLVLHPTVSGWNKKLSNVDRSQCTILLIHVLEHYSKDGKELTGPQVLRKRIFRSLGFEVVDLNYDTLNRLKVHPNAIRQHVEKMVQANRKDNVTNRVIKSPMELEVMRYVARASSEAHINVMRRTRPGMFEYQCEAEFMRHVYFNSGCRHVAYTCICGSGVNGAVLHYGHAGAPNTRQVLDGDMCLYDMGAQYYCYASDITCSFPANGKFTEDQKMVYNAVLRANRAVIAAMRPGVSWVEMHRLANRELLLALIEGGVLQGDIEEMMEVNLAATFQPHGLGHLIGCDVHDVGGYLPHCPPRPELPGFHSLRTARDLEANMVVTVEPGCYFIQRLLDEALADPQRNRFLVRDAIERLRNFGGVRIEDDVAVTETGAEILNAVPRTVEEIEEVMAAGRREEDVVLPQDQATKPGH</sequence>
<dbReference type="SMART" id="SM01011">
    <property type="entry name" value="AMP_N"/>
    <property type="match status" value="1"/>
</dbReference>
<dbReference type="Pfam" id="PF05195">
    <property type="entry name" value="AMP_N"/>
    <property type="match status" value="1"/>
</dbReference>
<dbReference type="PANTHER" id="PTHR48480">
    <property type="match status" value="1"/>
</dbReference>
<protein>
    <recommendedName>
        <fullName evidence="11">Xaa-Pro dipeptidase</fullName>
        <ecNumber evidence="10">3.4.13.9</ecNumber>
    </recommendedName>
    <alternativeName>
        <fullName evidence="14">Imidodipeptidase</fullName>
    </alternativeName>
    <alternativeName>
        <fullName evidence="12">Peptidase D</fullName>
    </alternativeName>
    <alternativeName>
        <fullName evidence="13">Proline dipeptidase</fullName>
    </alternativeName>
</protein>
<proteinExistence type="inferred from homology"/>
<dbReference type="AlphaFoldDB" id="A0A8S1DDK3"/>
<dbReference type="InterPro" id="IPR029149">
    <property type="entry name" value="Creatin/AminoP/Spt16_N"/>
</dbReference>
<keyword evidence="5" id="KW-0378">Hydrolase</keyword>
<dbReference type="GO" id="GO:0102009">
    <property type="term" value="F:proline dipeptidase activity"/>
    <property type="evidence" value="ECO:0007669"/>
    <property type="project" value="UniProtKB-EC"/>
</dbReference>
<organism evidence="17 18">
    <name type="scientific">Cloeon dipterum</name>
    <dbReference type="NCBI Taxonomy" id="197152"/>
    <lineage>
        <taxon>Eukaryota</taxon>
        <taxon>Metazoa</taxon>
        <taxon>Ecdysozoa</taxon>
        <taxon>Arthropoda</taxon>
        <taxon>Hexapoda</taxon>
        <taxon>Insecta</taxon>
        <taxon>Pterygota</taxon>
        <taxon>Palaeoptera</taxon>
        <taxon>Ephemeroptera</taxon>
        <taxon>Pisciforma</taxon>
        <taxon>Baetidae</taxon>
        <taxon>Cloeon</taxon>
    </lineage>
</organism>
<evidence type="ECO:0000256" key="7">
    <source>
        <dbReference type="ARBA" id="ARBA00023049"/>
    </source>
</evidence>
<dbReference type="InterPro" id="IPR010622">
    <property type="entry name" value="FAST_Leu-rich"/>
</dbReference>
<dbReference type="InterPro" id="IPR007865">
    <property type="entry name" value="Aminopep_P_N"/>
</dbReference>
<evidence type="ECO:0000256" key="1">
    <source>
        <dbReference type="ARBA" id="ARBA00001936"/>
    </source>
</evidence>
<evidence type="ECO:0000256" key="2">
    <source>
        <dbReference type="ARBA" id="ARBA00011738"/>
    </source>
</evidence>
<dbReference type="PANTHER" id="PTHR48480:SF2">
    <property type="entry name" value="PEPTIDASE D"/>
    <property type="match status" value="1"/>
</dbReference>
<keyword evidence="8" id="KW-0464">Manganese</keyword>
<dbReference type="CDD" id="cd01087">
    <property type="entry name" value="Prolidase"/>
    <property type="match status" value="1"/>
</dbReference>